<comment type="caution">
    <text evidence="1">The sequence shown here is derived from an EMBL/GenBank/DDBJ whole genome shotgun (WGS) entry which is preliminary data.</text>
</comment>
<protein>
    <submittedName>
        <fullName evidence="1">Uncharacterized protein</fullName>
    </submittedName>
</protein>
<organism evidence="1 2">
    <name type="scientific">Paspalum vaginatum</name>
    <name type="common">seashore paspalum</name>
    <dbReference type="NCBI Taxonomy" id="158149"/>
    <lineage>
        <taxon>Eukaryota</taxon>
        <taxon>Viridiplantae</taxon>
        <taxon>Streptophyta</taxon>
        <taxon>Embryophyta</taxon>
        <taxon>Tracheophyta</taxon>
        <taxon>Spermatophyta</taxon>
        <taxon>Magnoliopsida</taxon>
        <taxon>Liliopsida</taxon>
        <taxon>Poales</taxon>
        <taxon>Poaceae</taxon>
        <taxon>PACMAD clade</taxon>
        <taxon>Panicoideae</taxon>
        <taxon>Andropogonodae</taxon>
        <taxon>Paspaleae</taxon>
        <taxon>Paspalinae</taxon>
        <taxon>Paspalum</taxon>
    </lineage>
</organism>
<name>A0A9W7XBK7_9POAL</name>
<evidence type="ECO:0000313" key="1">
    <source>
        <dbReference type="EMBL" id="KAJ1256995.1"/>
    </source>
</evidence>
<proteinExistence type="predicted"/>
<gene>
    <name evidence="1" type="ORF">BS78_K236800</name>
</gene>
<sequence>MDYHCRSAKMICICNKGQMLSKKKETWITILTQVGMQLGNMDYNSNSSGHASVKEQYHYVKELLLPSFDGLKASCSMHKVHDASMVEHL</sequence>
<evidence type="ECO:0000313" key="2">
    <source>
        <dbReference type="Proteomes" id="UP001164776"/>
    </source>
</evidence>
<accession>A0A9W7XBK7</accession>
<dbReference type="EMBL" id="MU629447">
    <property type="protein sequence ID" value="KAJ1256995.1"/>
    <property type="molecule type" value="Genomic_DNA"/>
</dbReference>
<dbReference type="AlphaFoldDB" id="A0A9W7XBK7"/>
<keyword evidence="2" id="KW-1185">Reference proteome</keyword>
<reference evidence="1 2" key="1">
    <citation type="submission" date="2022-10" db="EMBL/GenBank/DDBJ databases">
        <title>WGS assembly of Paspalum vaginatum 540-79.</title>
        <authorList>
            <person name="Sun G."/>
            <person name="Wase N."/>
            <person name="Shu S."/>
            <person name="Jenkins J."/>
            <person name="Zhou B."/>
            <person name="Torres-Rodriguez J."/>
            <person name="Chen C."/>
            <person name="Sandor L."/>
            <person name="Plott C."/>
            <person name="Yoshinga Y."/>
            <person name="Daum C."/>
            <person name="Qi P."/>
            <person name="Barry K."/>
            <person name="Lipzen A."/>
            <person name="Berry L."/>
            <person name="Pedersen C."/>
            <person name="Gottilla T."/>
            <person name="Foltz A."/>
            <person name="Yu H."/>
            <person name="O'Malley R."/>
            <person name="Zhang C."/>
            <person name="Devos K."/>
            <person name="Sigmon B."/>
            <person name="Yu B."/>
            <person name="Obata T."/>
            <person name="Schmutz J."/>
            <person name="Schnable J."/>
        </authorList>
    </citation>
    <scope>NUCLEOTIDE SEQUENCE [LARGE SCALE GENOMIC DNA]</scope>
    <source>
        <strain evidence="2">cv. 540-79</strain>
    </source>
</reference>
<dbReference type="Proteomes" id="UP001164776">
    <property type="component" value="Unassembled WGS sequence"/>
</dbReference>